<dbReference type="InterPro" id="IPR029057">
    <property type="entry name" value="PRTase-like"/>
</dbReference>
<dbReference type="PANTHER" id="PTHR47505">
    <property type="entry name" value="DNA UTILIZATION PROTEIN YHGH"/>
    <property type="match status" value="1"/>
</dbReference>
<organism evidence="2 3">
    <name type="scientific">Eubacterium ramulus ATCC 29099</name>
    <dbReference type="NCBI Taxonomy" id="1256908"/>
    <lineage>
        <taxon>Bacteria</taxon>
        <taxon>Bacillati</taxon>
        <taxon>Bacillota</taxon>
        <taxon>Clostridia</taxon>
        <taxon>Eubacteriales</taxon>
        <taxon>Eubacteriaceae</taxon>
        <taxon>Eubacterium</taxon>
    </lineage>
</organism>
<dbReference type="SUPFAM" id="SSF53271">
    <property type="entry name" value="PRTase-like"/>
    <property type="match status" value="1"/>
</dbReference>
<dbReference type="eggNOG" id="COG1040">
    <property type="taxonomic scope" value="Bacteria"/>
</dbReference>
<comment type="caution">
    <text evidence="2">The sequence shown here is derived from an EMBL/GenBank/DDBJ whole genome shotgun (WGS) entry which is preliminary data.</text>
</comment>
<dbReference type="CDD" id="cd06223">
    <property type="entry name" value="PRTases_typeI"/>
    <property type="match status" value="1"/>
</dbReference>
<evidence type="ECO:0000313" key="2">
    <source>
        <dbReference type="EMBL" id="ERK44223.1"/>
    </source>
</evidence>
<dbReference type="Gene3D" id="3.40.50.2020">
    <property type="match status" value="1"/>
</dbReference>
<keyword evidence="3" id="KW-1185">Reference proteome</keyword>
<dbReference type="Proteomes" id="UP000016608">
    <property type="component" value="Unassembled WGS sequence"/>
</dbReference>
<dbReference type="InterPro" id="IPR000836">
    <property type="entry name" value="PRTase_dom"/>
</dbReference>
<comment type="similarity">
    <text evidence="1">Belongs to the ComF/GntX family.</text>
</comment>
<evidence type="ECO:0000313" key="3">
    <source>
        <dbReference type="Proteomes" id="UP000016608"/>
    </source>
</evidence>
<dbReference type="EMBL" id="AWVJ01000128">
    <property type="protein sequence ID" value="ERK44223.1"/>
    <property type="molecule type" value="Genomic_DNA"/>
</dbReference>
<dbReference type="AlphaFoldDB" id="U2QSE1"/>
<accession>U2QSE1</accession>
<evidence type="ECO:0000256" key="1">
    <source>
        <dbReference type="ARBA" id="ARBA00008007"/>
    </source>
</evidence>
<dbReference type="PANTHER" id="PTHR47505:SF1">
    <property type="entry name" value="DNA UTILIZATION PROTEIN YHGH"/>
    <property type="match status" value="1"/>
</dbReference>
<protein>
    <submittedName>
        <fullName evidence="2">ComF family protein</fullName>
    </submittedName>
</protein>
<gene>
    <name evidence="2" type="ORF">HMPREF0373_02117</name>
</gene>
<reference evidence="2 3" key="1">
    <citation type="submission" date="2013-06" db="EMBL/GenBank/DDBJ databases">
        <authorList>
            <person name="Weinstock G."/>
            <person name="Sodergren E."/>
            <person name="Lobos E.A."/>
            <person name="Fulton L."/>
            <person name="Fulton R."/>
            <person name="Courtney L."/>
            <person name="Fronick C."/>
            <person name="O'Laughlin M."/>
            <person name="Godfrey J."/>
            <person name="Wilson R.M."/>
            <person name="Miner T."/>
            <person name="Farmer C."/>
            <person name="Delehaunty K."/>
            <person name="Cordes M."/>
            <person name="Minx P."/>
            <person name="Tomlinson C."/>
            <person name="Chen J."/>
            <person name="Wollam A."/>
            <person name="Pepin K.H."/>
            <person name="Bhonagiri V."/>
            <person name="Zhang X."/>
            <person name="Warren W."/>
            <person name="Mitreva M."/>
            <person name="Mardis E.R."/>
            <person name="Wilson R.K."/>
        </authorList>
    </citation>
    <scope>NUCLEOTIDE SEQUENCE [LARGE SCALE GENOMIC DNA]</scope>
    <source>
        <strain evidence="2 3">ATCC 29099</strain>
    </source>
</reference>
<dbReference type="HOGENOM" id="CLU_054549_1_0_9"/>
<proteinExistence type="inferred from homology"/>
<dbReference type="PATRIC" id="fig|1256908.3.peg.1955"/>
<sequence length="189" mass="21217">MKCGKPLDAAEAEYCRDCSRRQHAFVRGRALLSYRGPVKLSLYRMKYGNRREYARVYGQTMAHRLGPWICQCGIGLIIPVPLHPSRKRKRGYNQAEWIAKGISDVLHIPVDTHTLYRVRRTKPQKKLNDIERKQNLQGAFSVKCALPPNACILLVDDIYTTGSTVDEAARCLQAAGECKVYVAAVAIGG</sequence>
<dbReference type="InterPro" id="IPR051910">
    <property type="entry name" value="ComF/GntX_DNA_util-trans"/>
</dbReference>
<name>U2QSE1_EUBRA</name>